<feature type="compositionally biased region" description="Basic and acidic residues" evidence="5">
    <location>
        <begin position="141"/>
        <end position="163"/>
    </location>
</feature>
<gene>
    <name evidence="9" type="ORF">WG66_11184</name>
</gene>
<feature type="transmembrane region" description="Helical" evidence="6">
    <location>
        <begin position="722"/>
        <end position="742"/>
    </location>
</feature>
<evidence type="ECO:0000256" key="2">
    <source>
        <dbReference type="ARBA" id="ARBA00022692"/>
    </source>
</evidence>
<dbReference type="Pfam" id="PF00027">
    <property type="entry name" value="cNMP_binding"/>
    <property type="match status" value="1"/>
</dbReference>
<reference evidence="9 10" key="1">
    <citation type="submission" date="2015-12" db="EMBL/GenBank/DDBJ databases">
        <title>Draft genome sequence of Moniliophthora roreri, the causal agent of frosty pod rot of cacao.</title>
        <authorList>
            <person name="Aime M.C."/>
            <person name="Diaz-Valderrama J.R."/>
            <person name="Kijpornyongpan T."/>
            <person name="Phillips-Mora W."/>
        </authorList>
    </citation>
    <scope>NUCLEOTIDE SEQUENCE [LARGE SCALE GENOMIC DNA]</scope>
    <source>
        <strain evidence="9 10">MCA 2952</strain>
    </source>
</reference>
<dbReference type="SMART" id="SM00100">
    <property type="entry name" value="cNMP"/>
    <property type="match status" value="1"/>
</dbReference>
<dbReference type="CDD" id="cd00038">
    <property type="entry name" value="CAP_ED"/>
    <property type="match status" value="1"/>
</dbReference>
<dbReference type="Gene3D" id="2.60.120.10">
    <property type="entry name" value="Jelly Rolls"/>
    <property type="match status" value="1"/>
</dbReference>
<dbReference type="PROSITE" id="PS50042">
    <property type="entry name" value="CNMP_BINDING_3"/>
    <property type="match status" value="1"/>
</dbReference>
<dbReference type="InterPro" id="IPR002645">
    <property type="entry name" value="STAS_dom"/>
</dbReference>
<organism evidence="9 10">
    <name type="scientific">Moniliophthora roreri</name>
    <name type="common">Frosty pod rot fungus</name>
    <name type="synonym">Monilia roreri</name>
    <dbReference type="NCBI Taxonomy" id="221103"/>
    <lineage>
        <taxon>Eukaryota</taxon>
        <taxon>Fungi</taxon>
        <taxon>Dikarya</taxon>
        <taxon>Basidiomycota</taxon>
        <taxon>Agaricomycotina</taxon>
        <taxon>Agaricomycetes</taxon>
        <taxon>Agaricomycetidae</taxon>
        <taxon>Agaricales</taxon>
        <taxon>Marasmiineae</taxon>
        <taxon>Marasmiaceae</taxon>
        <taxon>Moniliophthora</taxon>
    </lineage>
</organism>
<feature type="compositionally biased region" description="Polar residues" evidence="5">
    <location>
        <begin position="27"/>
        <end position="37"/>
    </location>
</feature>
<feature type="domain" description="STAS" evidence="8">
    <location>
        <begin position="879"/>
        <end position="986"/>
    </location>
</feature>
<dbReference type="CDD" id="cd07042">
    <property type="entry name" value="STAS_SulP_like_sulfate_transporter"/>
    <property type="match status" value="1"/>
</dbReference>
<feature type="transmembrane region" description="Helical" evidence="6">
    <location>
        <begin position="614"/>
        <end position="634"/>
    </location>
</feature>
<feature type="compositionally biased region" description="Low complexity" evidence="5">
    <location>
        <begin position="81"/>
        <end position="95"/>
    </location>
</feature>
<evidence type="ECO:0000313" key="10">
    <source>
        <dbReference type="Proteomes" id="UP000054988"/>
    </source>
</evidence>
<feature type="compositionally biased region" description="Low complexity" evidence="5">
    <location>
        <begin position="293"/>
        <end position="334"/>
    </location>
</feature>
<dbReference type="Pfam" id="PF01740">
    <property type="entry name" value="STAS"/>
    <property type="match status" value="1"/>
</dbReference>
<evidence type="ECO:0000256" key="3">
    <source>
        <dbReference type="ARBA" id="ARBA00022989"/>
    </source>
</evidence>
<evidence type="ECO:0000256" key="1">
    <source>
        <dbReference type="ARBA" id="ARBA00004141"/>
    </source>
</evidence>
<feature type="transmembrane region" description="Helical" evidence="6">
    <location>
        <begin position="807"/>
        <end position="839"/>
    </location>
</feature>
<dbReference type="SUPFAM" id="SSF52091">
    <property type="entry name" value="SpoIIaa-like"/>
    <property type="match status" value="1"/>
</dbReference>
<dbReference type="EMBL" id="LATX01001919">
    <property type="protein sequence ID" value="KTB36230.1"/>
    <property type="molecule type" value="Genomic_DNA"/>
</dbReference>
<evidence type="ECO:0000256" key="4">
    <source>
        <dbReference type="ARBA" id="ARBA00023136"/>
    </source>
</evidence>
<keyword evidence="4 6" id="KW-0472">Membrane</keyword>
<keyword evidence="3 6" id="KW-1133">Transmembrane helix</keyword>
<evidence type="ECO:0000259" key="8">
    <source>
        <dbReference type="PROSITE" id="PS50801"/>
    </source>
</evidence>
<feature type="compositionally biased region" description="Polar residues" evidence="5">
    <location>
        <begin position="234"/>
        <end position="244"/>
    </location>
</feature>
<feature type="transmembrane region" description="Helical" evidence="6">
    <location>
        <begin position="440"/>
        <end position="462"/>
    </location>
</feature>
<dbReference type="InterPro" id="IPR018490">
    <property type="entry name" value="cNMP-bd_dom_sf"/>
</dbReference>
<feature type="transmembrane region" description="Helical" evidence="6">
    <location>
        <begin position="540"/>
        <end position="564"/>
    </location>
</feature>
<dbReference type="AlphaFoldDB" id="A0A0W0FIS6"/>
<dbReference type="eggNOG" id="KOG0236">
    <property type="taxonomic scope" value="Eukaryota"/>
</dbReference>
<dbReference type="PANTHER" id="PTHR43310">
    <property type="entry name" value="SULFATE TRANSPORTER YBAR-RELATED"/>
    <property type="match status" value="1"/>
</dbReference>
<dbReference type="InterPro" id="IPR036513">
    <property type="entry name" value="STAS_dom_sf"/>
</dbReference>
<feature type="region of interest" description="Disordered" evidence="5">
    <location>
        <begin position="71"/>
        <end position="357"/>
    </location>
</feature>
<feature type="transmembrane region" description="Helical" evidence="6">
    <location>
        <begin position="754"/>
        <end position="787"/>
    </location>
</feature>
<dbReference type="PROSITE" id="PS50801">
    <property type="entry name" value="STAS"/>
    <property type="match status" value="1"/>
</dbReference>
<comment type="caution">
    <text evidence="9">The sequence shown here is derived from an EMBL/GenBank/DDBJ whole genome shotgun (WGS) entry which is preliminary data.</text>
</comment>
<feature type="transmembrane region" description="Helical" evidence="6">
    <location>
        <begin position="411"/>
        <end position="434"/>
    </location>
</feature>
<evidence type="ECO:0000256" key="5">
    <source>
        <dbReference type="SAM" id="MobiDB-lite"/>
    </source>
</evidence>
<feature type="transmembrane region" description="Helical" evidence="6">
    <location>
        <begin position="584"/>
        <end position="602"/>
    </location>
</feature>
<feature type="domain" description="Cyclic nucleotide-binding" evidence="7">
    <location>
        <begin position="1072"/>
        <end position="1192"/>
    </location>
</feature>
<name>A0A0W0FIS6_MONRR</name>
<evidence type="ECO:0000259" key="7">
    <source>
        <dbReference type="PROSITE" id="PS50042"/>
    </source>
</evidence>
<feature type="region of interest" description="Disordered" evidence="5">
    <location>
        <begin position="1"/>
        <end position="38"/>
    </location>
</feature>
<proteinExistence type="predicted"/>
<sequence length="1208" mass="131498">MAPRPFRSPSSPSASPKQHPSIARRPSATTSLTSSTVEDVEAASLPNHGARVYPHSQDAIRLNTMQLSEMLLAPPSGTGLSTQPSSFSSEFTSSSGPRDRDTYPSSSSFRTGSISAEMATDYDSDIAVVPRSAPLQTRSNPDVKDNSQAGVRDEADAGTHVEVPRSSTSGDGSHTLLSPFKSGLSILLGNEKPSTSTVPSTEGSLMRSDSTLSAHAVMSSSGSPSSLPEADMNAATQEYRSGSPTPVPTRLHSPTLPDVGTTPEENPSIRVSRPSRPPPISKKSIRWDPKLGPQSRSHSPHTSPSETRSSESISSLFLPLSSPQPPVSSSETTPLLHTPDVSEGGGNGSSPSLYGSIPVPLPKPDLHKLSPGYISSKLFKKLSRRIDSARKLGQADVKQNLLDLGKQSVRALPAVLLGCLLNILDGVSYGMIIFPTSDPFTTLGPMGVSMFFVSTIASQLVYTLGGSGFAGANGSMMIEVVPFFHILAQSIAKQVGEDRPAEVIATTIVAYAISSILTGISFLLLGALKLGVIIGFFPRHILVGCIGGVGVFLIQTGLTVSLRIPDDDFAYNWETFKLMFFNTHKLALWTIPLALAVLLRIITSKWKHQLVFPIYFVIIPVLFYIIVAAAQLNLGELRHAGWLFDAVASANGGGEEEWYKFYTYLHWDLIHVGPLWSTLPTQFALLFFNILHPPLNVPALAVSLNEDVNTNKELVGHGYSNLLSGLLGTVPNYLVYVNTLLFYRVGGGTRVAGFLLAVATGVLLWIGTGPIAFIPVPVVGALIYALGIDLVKEALWDTRHRVSRTEYITIASIMVAMTVWDFVIGVLFGIVISSFFFVVQNSQRRSIRALHTGETSMSTVRRPSSQRAYIKEVSKQTTVLRLQGFLFFGTISYVEETIRSIVEGPSWSKNPVRFLVLDLSLVYGVDMSSAEAFVRIHRLLQLKYVTMVFCGFEADSTIGKALQSVDVLGAEGVELFSDFNDAMEWTENCYLRAWFRSQKEIALPSALPVFPGRESDTHPPLSSVSSVGSPRRSHLREAGSRTIANDIRTPSPLPNNNINPEPYNTLIKVFSSFGHANVEQFQAVIPYLQRLSIPEGYVLWKQDDPPDGLYIIEAGVLRASYRFAKHTQSIEESMVPGTLAGELSALSNLPRNATVIAERPAILWKLTIENLKRLETEEPEVARIFIQMVLKSCKIDYDILLSAVLCRW</sequence>
<dbReference type="GO" id="GO:0016020">
    <property type="term" value="C:membrane"/>
    <property type="evidence" value="ECO:0007669"/>
    <property type="project" value="UniProtKB-SubCell"/>
</dbReference>
<dbReference type="InterPro" id="IPR000595">
    <property type="entry name" value="cNMP-bd_dom"/>
</dbReference>
<dbReference type="InterPro" id="IPR052706">
    <property type="entry name" value="Membrane-Transporter-like"/>
</dbReference>
<dbReference type="PANTHER" id="PTHR43310:SF4">
    <property type="entry name" value="AFR304WP"/>
    <property type="match status" value="1"/>
</dbReference>
<dbReference type="InterPro" id="IPR011547">
    <property type="entry name" value="SLC26A/SulP_dom"/>
</dbReference>
<keyword evidence="2 6" id="KW-0812">Transmembrane</keyword>
<evidence type="ECO:0000256" key="6">
    <source>
        <dbReference type="SAM" id="Phobius"/>
    </source>
</evidence>
<dbReference type="Gene3D" id="3.30.750.24">
    <property type="entry name" value="STAS domain"/>
    <property type="match status" value="1"/>
</dbReference>
<feature type="compositionally biased region" description="Polar residues" evidence="5">
    <location>
        <begin position="192"/>
        <end position="213"/>
    </location>
</feature>
<dbReference type="Pfam" id="PF00916">
    <property type="entry name" value="Sulfate_transp"/>
    <property type="match status" value="1"/>
</dbReference>
<protein>
    <submittedName>
        <fullName evidence="9">Putative vacuole protein</fullName>
    </submittedName>
</protein>
<dbReference type="SUPFAM" id="SSF51206">
    <property type="entry name" value="cAMP-binding domain-like"/>
    <property type="match status" value="1"/>
</dbReference>
<accession>A0A0W0FIS6</accession>
<comment type="subcellular location">
    <subcellularLocation>
        <location evidence="1">Membrane</location>
        <topology evidence="1">Multi-pass membrane protein</topology>
    </subcellularLocation>
</comment>
<feature type="compositionally biased region" description="Polar residues" evidence="5">
    <location>
        <begin position="103"/>
        <end position="114"/>
    </location>
</feature>
<feature type="transmembrane region" description="Helical" evidence="6">
    <location>
        <begin position="508"/>
        <end position="528"/>
    </location>
</feature>
<feature type="compositionally biased region" description="Polar residues" evidence="5">
    <location>
        <begin position="165"/>
        <end position="176"/>
    </location>
</feature>
<dbReference type="InterPro" id="IPR014710">
    <property type="entry name" value="RmlC-like_jellyroll"/>
</dbReference>
<evidence type="ECO:0000313" key="9">
    <source>
        <dbReference type="EMBL" id="KTB36230.1"/>
    </source>
</evidence>
<feature type="compositionally biased region" description="Low complexity" evidence="5">
    <location>
        <begin position="1"/>
        <end position="16"/>
    </location>
</feature>
<dbReference type="Proteomes" id="UP000054988">
    <property type="component" value="Unassembled WGS sequence"/>
</dbReference>